<dbReference type="EMBL" id="QKNX01000001">
    <property type="protein sequence ID" value="TKR27909.1"/>
    <property type="molecule type" value="Genomic_DNA"/>
</dbReference>
<dbReference type="Proteomes" id="UP000308037">
    <property type="component" value="Unassembled WGS sequence"/>
</dbReference>
<dbReference type="EC" id="3.3.1.1" evidence="6"/>
<dbReference type="Gene3D" id="3.40.50.720">
    <property type="entry name" value="NAD(P)-binding Rossmann-like Domain"/>
    <property type="match status" value="1"/>
</dbReference>
<comment type="similarity">
    <text evidence="1">Belongs to the adenosylhomocysteinase family.</text>
</comment>
<dbReference type="InterPro" id="IPR015878">
    <property type="entry name" value="Ado_hCys_hydrolase_NAD-bd"/>
</dbReference>
<dbReference type="InterPro" id="IPR020082">
    <property type="entry name" value="S-Ado-L-homoCys_hydrolase_CS"/>
</dbReference>
<dbReference type="Pfam" id="PF05221">
    <property type="entry name" value="AdoHcyase"/>
    <property type="match status" value="1"/>
</dbReference>
<dbReference type="OrthoDB" id="8479at2157"/>
<dbReference type="GO" id="GO:0004013">
    <property type="term" value="F:adenosylhomocysteinase activity"/>
    <property type="evidence" value="ECO:0007669"/>
    <property type="project" value="TreeGrafter"/>
</dbReference>
<dbReference type="RefSeq" id="WP_137275209.1">
    <property type="nucleotide sequence ID" value="NZ_QKNX01000001.1"/>
</dbReference>
<name>A0A4U5JNY1_9EURY</name>
<keyword evidence="6" id="KW-0378">Hydrolase</keyword>
<feature type="domain" description="S-adenosyl-L-homocysteine hydrolase NAD binding" evidence="5">
    <location>
        <begin position="177"/>
        <end position="338"/>
    </location>
</feature>
<dbReference type="CDD" id="cd00401">
    <property type="entry name" value="SAHH"/>
    <property type="match status" value="1"/>
</dbReference>
<evidence type="ECO:0000256" key="4">
    <source>
        <dbReference type="PIRSR" id="PIRSR001109-2"/>
    </source>
</evidence>
<dbReference type="SMART" id="SM00997">
    <property type="entry name" value="AdoHcyase_NAD"/>
    <property type="match status" value="1"/>
</dbReference>
<keyword evidence="2" id="KW-0554">One-carbon metabolism</keyword>
<evidence type="ECO:0000259" key="5">
    <source>
        <dbReference type="SMART" id="SM00997"/>
    </source>
</evidence>
<comment type="caution">
    <text evidence="6">The sequence shown here is derived from an EMBL/GenBank/DDBJ whole genome shotgun (WGS) entry which is preliminary data.</text>
</comment>
<comment type="cofactor">
    <cofactor evidence="4">
        <name>NAD(+)</name>
        <dbReference type="ChEBI" id="CHEBI:57540"/>
    </cofactor>
    <text evidence="4">Binds 1 NAD(+) per subunit.</text>
</comment>
<feature type="binding site" evidence="4">
    <location>
        <begin position="285"/>
        <end position="287"/>
    </location>
    <ligand>
        <name>NAD(+)</name>
        <dbReference type="ChEBI" id="CHEBI:57540"/>
    </ligand>
</feature>
<dbReference type="Pfam" id="PF00670">
    <property type="entry name" value="AdoHcyase_NAD"/>
    <property type="match status" value="1"/>
</dbReference>
<dbReference type="PANTHER" id="PTHR23420">
    <property type="entry name" value="ADENOSYLHOMOCYSTEINASE"/>
    <property type="match status" value="1"/>
</dbReference>
<dbReference type="SUPFAM" id="SSF52283">
    <property type="entry name" value="Formate/glycerate dehydrogenase catalytic domain-like"/>
    <property type="match status" value="1"/>
</dbReference>
<protein>
    <submittedName>
        <fullName evidence="6">Adenosylhomocysteinase</fullName>
        <ecNumber evidence="6">3.3.1.1</ecNumber>
    </submittedName>
</protein>
<dbReference type="PROSITE" id="PS00739">
    <property type="entry name" value="ADOHCYASE_2"/>
    <property type="match status" value="1"/>
</dbReference>
<evidence type="ECO:0000256" key="2">
    <source>
        <dbReference type="ARBA" id="ARBA00022563"/>
    </source>
</evidence>
<dbReference type="SMART" id="SM00996">
    <property type="entry name" value="AdoHcyase"/>
    <property type="match status" value="1"/>
</dbReference>
<evidence type="ECO:0000313" key="7">
    <source>
        <dbReference type="Proteomes" id="UP000308037"/>
    </source>
</evidence>
<dbReference type="AlphaFoldDB" id="A0A4U5JNY1"/>
<dbReference type="GO" id="GO:0006730">
    <property type="term" value="P:one-carbon metabolic process"/>
    <property type="evidence" value="ECO:0007669"/>
    <property type="project" value="UniProtKB-KW"/>
</dbReference>
<dbReference type="Gene3D" id="3.40.50.1480">
    <property type="entry name" value="Adenosylhomocysteinase-like"/>
    <property type="match status" value="1"/>
</dbReference>
<reference evidence="6 7" key="1">
    <citation type="submission" date="2019-04" db="EMBL/GenBank/DDBJ databases">
        <title>Natronomonas sp. F20-122 a newhaloarchaeon isolated from a saline saltern of Isla Bacuta, Huelva, Spain.</title>
        <authorList>
            <person name="Duran-Viseras A."/>
            <person name="Sanchez-Porro C."/>
            <person name="Ventosa A."/>
        </authorList>
    </citation>
    <scope>NUCLEOTIDE SEQUENCE [LARGE SCALE GENOMIC DNA]</scope>
    <source>
        <strain evidence="6 7">F20-122</strain>
    </source>
</reference>
<evidence type="ECO:0000313" key="6">
    <source>
        <dbReference type="EMBL" id="TKR27909.1"/>
    </source>
</evidence>
<feature type="binding site" evidence="4">
    <location>
        <position position="229"/>
    </location>
    <ligand>
        <name>NAD(+)</name>
        <dbReference type="ChEBI" id="CHEBI:57540"/>
    </ligand>
</feature>
<dbReference type="InterPro" id="IPR036291">
    <property type="entry name" value="NAD(P)-bd_dom_sf"/>
</dbReference>
<dbReference type="NCBIfam" id="NF004005">
    <property type="entry name" value="PRK05476.2-3"/>
    <property type="match status" value="1"/>
</dbReference>
<evidence type="ECO:0000256" key="3">
    <source>
        <dbReference type="ARBA" id="ARBA00023027"/>
    </source>
</evidence>
<proteinExistence type="inferred from homology"/>
<keyword evidence="3 4" id="KW-0520">NAD</keyword>
<feature type="binding site" evidence="4">
    <location>
        <position position="341"/>
    </location>
    <ligand>
        <name>NAD(+)</name>
        <dbReference type="ChEBI" id="CHEBI:57540"/>
    </ligand>
</feature>
<evidence type="ECO:0000256" key="1">
    <source>
        <dbReference type="ARBA" id="ARBA00007122"/>
    </source>
</evidence>
<accession>A0A4U5JNY1</accession>
<dbReference type="InterPro" id="IPR000043">
    <property type="entry name" value="Adenosylhomocysteinase-like"/>
</dbReference>
<keyword evidence="7" id="KW-1185">Reference proteome</keyword>
<dbReference type="GO" id="GO:0033353">
    <property type="term" value="P:S-adenosylmethionine cycle"/>
    <property type="evidence" value="ECO:0007669"/>
    <property type="project" value="TreeGrafter"/>
</dbReference>
<dbReference type="SUPFAM" id="SSF51735">
    <property type="entry name" value="NAD(P)-binding Rossmann-fold domains"/>
    <property type="match status" value="1"/>
</dbReference>
<dbReference type="InterPro" id="IPR042172">
    <property type="entry name" value="Adenosylhomocyst_ase-like_sf"/>
</dbReference>
<feature type="binding site" evidence="4">
    <location>
        <begin position="208"/>
        <end position="213"/>
    </location>
    <ligand>
        <name>NAD(+)</name>
        <dbReference type="ChEBI" id="CHEBI:57540"/>
    </ligand>
</feature>
<dbReference type="PANTHER" id="PTHR23420:SF0">
    <property type="entry name" value="ADENOSYLHOMOCYSTEINASE"/>
    <property type="match status" value="1"/>
</dbReference>
<feature type="binding site" evidence="4">
    <location>
        <position position="332"/>
    </location>
    <ligand>
        <name>NAD(+)</name>
        <dbReference type="ChEBI" id="CHEBI:57540"/>
    </ligand>
</feature>
<organism evidence="6 7">
    <name type="scientific">Natronomonas salsuginis</name>
    <dbReference type="NCBI Taxonomy" id="2217661"/>
    <lineage>
        <taxon>Archaea</taxon>
        <taxon>Methanobacteriati</taxon>
        <taxon>Methanobacteriota</taxon>
        <taxon>Stenosarchaea group</taxon>
        <taxon>Halobacteria</taxon>
        <taxon>Halobacteriales</taxon>
        <taxon>Natronomonadaceae</taxon>
        <taxon>Natronomonas</taxon>
    </lineage>
</organism>
<dbReference type="GO" id="GO:0005829">
    <property type="term" value="C:cytosol"/>
    <property type="evidence" value="ECO:0007669"/>
    <property type="project" value="TreeGrafter"/>
</dbReference>
<gene>
    <name evidence="6" type="ORF">DM868_02155</name>
</gene>
<sequence>MAQTDEDDPLSWARDYTPILAAYQAEYGETTPLDGYTIAFASHLETKSGVAIETLHEAGADVLFAPSEPQSTHGPVVDALDAREGITAFAWEGMTDDEFDNAQHELLEEEPDFILDDGCELIAKVHAEHPDVAANVIGGGEQTTAGITRLEAMEAEDVLQFPVYGVNDTPMKHFFDNVHGTGESSLTNIAITSNSIIAGKDIVVCGYGYCGRGIANKARELGGKTIVTEVDPRKALQAHMNGHRVMDMDEAAEAGDLFISATGNRDVIRAEHFERMDDGVILANSGHFDVELDLDGLEELAEKTTTPKEGVTRYHMPDGRRLNLLAEGRLVNLTGPYSQGHPAEVMDTTFAMMFVAAYDMLVDDPELEPGLYNIPDRLDREVASMKLETLGLSTEKMIESQRAYGEEWEHPDSSF</sequence>
<dbReference type="PIRSF" id="PIRSF001109">
    <property type="entry name" value="Ad_hcy_hydrolase"/>
    <property type="match status" value="1"/>
</dbReference>